<dbReference type="HOGENOM" id="CLU_019859_1_0_1"/>
<dbReference type="GO" id="GO:0021952">
    <property type="term" value="P:central nervous system projection neuron axonogenesis"/>
    <property type="evidence" value="ECO:0007669"/>
    <property type="project" value="TreeGrafter"/>
</dbReference>
<dbReference type="GO" id="GO:0005856">
    <property type="term" value="C:cytoskeleton"/>
    <property type="evidence" value="ECO:0007669"/>
    <property type="project" value="UniProtKB-SubCell"/>
</dbReference>
<evidence type="ECO:0000313" key="7">
    <source>
        <dbReference type="Proteomes" id="UP000007798"/>
    </source>
</evidence>
<comment type="subcellular location">
    <subcellularLocation>
        <location evidence="1">Cytoplasm</location>
        <location evidence="1">Cytoskeleton</location>
    </subcellularLocation>
</comment>
<dbReference type="GO" id="GO:0000226">
    <property type="term" value="P:microtubule cytoskeleton organization"/>
    <property type="evidence" value="ECO:0007669"/>
    <property type="project" value="TreeGrafter"/>
</dbReference>
<dbReference type="Pfam" id="PF12309">
    <property type="entry name" value="KBP_C"/>
    <property type="match status" value="1"/>
</dbReference>
<dbReference type="eggNOG" id="ENOG502QPZT">
    <property type="taxonomic scope" value="Eukaryota"/>
</dbReference>
<proteinExistence type="inferred from homology"/>
<sequence>MVIPKEILSDYKELYEKSNDLVENESRSDPPTEPFRSHYKARDILQDLKKQLEDQLVSVAASEEDGGQDELSYKSILAFVCRDLGRIYVYTEEPTEGVRMLKQCLELIESHKDTGDGIIPYVGAINELSIVLGSRQEYKQAMEMLLEAEKSYQQFKSSGQVAHSLMDIFSPPDDTSATHSGPTELENLYTLCCFYLAQMFGHLGELEKSAQFCHRTLHRQLEYKSYDAIDFALNTATLSQYYIGEERFKEARHHLAAATLIMAEYEGVMLKPEMTEQQKADVSETFKHRYADVARCWAKYGLYLLQTSKERLLRDDQEEAQRSAEKAMKQLEISGSQEDYRFLDLNLTACENRISCDYCLTFDDAKLVFHFVNEWLDIAKDYYKAETEATEYCKIIQDYAEAYEHIVFFEENPDNQAKMHKKRAKFLEDLLDLIDPVFYLKICRECWYGAGTANAAVLDIRLDAIKAKNSPSPDEIKKANQSCMKAIKHFQSYAKSYLSANGTDWRPNMDVEEQRIMLYAHFHIGRLYYKLLTANPMQQLEHLNSCNHYYKLFNDGCESHPEAAGPLHGETGVVREMLHLLPLKIEAVKARLH</sequence>
<dbReference type="OrthoDB" id="409897at2759"/>
<dbReference type="InterPro" id="IPR022083">
    <property type="entry name" value="KBP"/>
</dbReference>
<dbReference type="FunCoup" id="B4N0I1">
    <property type="interactions" value="1888"/>
</dbReference>
<dbReference type="SMR" id="B4N0I1"/>
<organism evidence="6 7">
    <name type="scientific">Drosophila willistoni</name>
    <name type="common">Fruit fly</name>
    <dbReference type="NCBI Taxonomy" id="7260"/>
    <lineage>
        <taxon>Eukaryota</taxon>
        <taxon>Metazoa</taxon>
        <taxon>Ecdysozoa</taxon>
        <taxon>Arthropoda</taxon>
        <taxon>Hexapoda</taxon>
        <taxon>Insecta</taxon>
        <taxon>Pterygota</taxon>
        <taxon>Neoptera</taxon>
        <taxon>Endopterygota</taxon>
        <taxon>Diptera</taxon>
        <taxon>Brachycera</taxon>
        <taxon>Muscomorpha</taxon>
        <taxon>Ephydroidea</taxon>
        <taxon>Drosophilidae</taxon>
        <taxon>Drosophila</taxon>
        <taxon>Sophophora</taxon>
    </lineage>
</organism>
<dbReference type="EMBL" id="CH963920">
    <property type="protein sequence ID" value="EDW77594.1"/>
    <property type="molecule type" value="Genomic_DNA"/>
</dbReference>
<dbReference type="InterPro" id="IPR011990">
    <property type="entry name" value="TPR-like_helical_dom_sf"/>
</dbReference>
<dbReference type="InParanoid" id="B4N0I1"/>
<evidence type="ECO:0000256" key="5">
    <source>
        <dbReference type="ARBA" id="ARBA00023212"/>
    </source>
</evidence>
<protein>
    <recommendedName>
        <fullName evidence="3">KIF-binding protein</fullName>
    </recommendedName>
</protein>
<dbReference type="OMA" id="ICRECWY"/>
<accession>B4N0I1</accession>
<dbReference type="PANTHER" id="PTHR46321:SF1">
    <property type="entry name" value="KIF-BINDING PROTEIN"/>
    <property type="match status" value="1"/>
</dbReference>
<keyword evidence="4" id="KW-0963">Cytoplasm</keyword>
<dbReference type="PhylomeDB" id="B4N0I1"/>
<reference evidence="6 7" key="1">
    <citation type="journal article" date="2007" name="Nature">
        <title>Evolution of genes and genomes on the Drosophila phylogeny.</title>
        <authorList>
            <consortium name="Drosophila 12 Genomes Consortium"/>
            <person name="Clark A.G."/>
            <person name="Eisen M.B."/>
            <person name="Smith D.R."/>
            <person name="Bergman C.M."/>
            <person name="Oliver B."/>
            <person name="Markow T.A."/>
            <person name="Kaufman T.C."/>
            <person name="Kellis M."/>
            <person name="Gelbart W."/>
            <person name="Iyer V.N."/>
            <person name="Pollard D.A."/>
            <person name="Sackton T.B."/>
            <person name="Larracuente A.M."/>
            <person name="Singh N.D."/>
            <person name="Abad J.P."/>
            <person name="Abt D.N."/>
            <person name="Adryan B."/>
            <person name="Aguade M."/>
            <person name="Akashi H."/>
            <person name="Anderson W.W."/>
            <person name="Aquadro C.F."/>
            <person name="Ardell D.H."/>
            <person name="Arguello R."/>
            <person name="Artieri C.G."/>
            <person name="Barbash D.A."/>
            <person name="Barker D."/>
            <person name="Barsanti P."/>
            <person name="Batterham P."/>
            <person name="Batzoglou S."/>
            <person name="Begun D."/>
            <person name="Bhutkar A."/>
            <person name="Blanco E."/>
            <person name="Bosak S.A."/>
            <person name="Bradley R.K."/>
            <person name="Brand A.D."/>
            <person name="Brent M.R."/>
            <person name="Brooks A.N."/>
            <person name="Brown R.H."/>
            <person name="Butlin R.K."/>
            <person name="Caggese C."/>
            <person name="Calvi B.R."/>
            <person name="Bernardo de Carvalho A."/>
            <person name="Caspi A."/>
            <person name="Castrezana S."/>
            <person name="Celniker S.E."/>
            <person name="Chang J.L."/>
            <person name="Chapple C."/>
            <person name="Chatterji S."/>
            <person name="Chinwalla A."/>
            <person name="Civetta A."/>
            <person name="Clifton S.W."/>
            <person name="Comeron J.M."/>
            <person name="Costello J.C."/>
            <person name="Coyne J.A."/>
            <person name="Daub J."/>
            <person name="David R.G."/>
            <person name="Delcher A.L."/>
            <person name="Delehaunty K."/>
            <person name="Do C.B."/>
            <person name="Ebling H."/>
            <person name="Edwards K."/>
            <person name="Eickbush T."/>
            <person name="Evans J.D."/>
            <person name="Filipski A."/>
            <person name="Findeiss S."/>
            <person name="Freyhult E."/>
            <person name="Fulton L."/>
            <person name="Fulton R."/>
            <person name="Garcia A.C."/>
            <person name="Gardiner A."/>
            <person name="Garfield D.A."/>
            <person name="Garvin B.E."/>
            <person name="Gibson G."/>
            <person name="Gilbert D."/>
            <person name="Gnerre S."/>
            <person name="Godfrey J."/>
            <person name="Good R."/>
            <person name="Gotea V."/>
            <person name="Gravely B."/>
            <person name="Greenberg A.J."/>
            <person name="Griffiths-Jones S."/>
            <person name="Gross S."/>
            <person name="Guigo R."/>
            <person name="Gustafson E.A."/>
            <person name="Haerty W."/>
            <person name="Hahn M.W."/>
            <person name="Halligan D.L."/>
            <person name="Halpern A.L."/>
            <person name="Halter G.M."/>
            <person name="Han M.V."/>
            <person name="Heger A."/>
            <person name="Hillier L."/>
            <person name="Hinrichs A.S."/>
            <person name="Holmes I."/>
            <person name="Hoskins R.A."/>
            <person name="Hubisz M.J."/>
            <person name="Hultmark D."/>
            <person name="Huntley M.A."/>
            <person name="Jaffe D.B."/>
            <person name="Jagadeeshan S."/>
            <person name="Jeck W.R."/>
            <person name="Johnson J."/>
            <person name="Jones C.D."/>
            <person name="Jordan W.C."/>
            <person name="Karpen G.H."/>
            <person name="Kataoka E."/>
            <person name="Keightley P.D."/>
            <person name="Kheradpour P."/>
            <person name="Kirkness E.F."/>
            <person name="Koerich L.B."/>
            <person name="Kristiansen K."/>
            <person name="Kudrna D."/>
            <person name="Kulathinal R.J."/>
            <person name="Kumar S."/>
            <person name="Kwok R."/>
            <person name="Lander E."/>
            <person name="Langley C.H."/>
            <person name="Lapoint R."/>
            <person name="Lazzaro B.P."/>
            <person name="Lee S.J."/>
            <person name="Levesque L."/>
            <person name="Li R."/>
            <person name="Lin C.F."/>
            <person name="Lin M.F."/>
            <person name="Lindblad-Toh K."/>
            <person name="Llopart A."/>
            <person name="Long M."/>
            <person name="Low L."/>
            <person name="Lozovsky E."/>
            <person name="Lu J."/>
            <person name="Luo M."/>
            <person name="Machado C.A."/>
            <person name="Makalowski W."/>
            <person name="Marzo M."/>
            <person name="Matsuda M."/>
            <person name="Matzkin L."/>
            <person name="McAllister B."/>
            <person name="McBride C.S."/>
            <person name="McKernan B."/>
            <person name="McKernan K."/>
            <person name="Mendez-Lago M."/>
            <person name="Minx P."/>
            <person name="Mollenhauer M.U."/>
            <person name="Montooth K."/>
            <person name="Mount S.M."/>
            <person name="Mu X."/>
            <person name="Myers E."/>
            <person name="Negre B."/>
            <person name="Newfeld S."/>
            <person name="Nielsen R."/>
            <person name="Noor M.A."/>
            <person name="O'Grady P."/>
            <person name="Pachter L."/>
            <person name="Papaceit M."/>
            <person name="Parisi M.J."/>
            <person name="Parisi M."/>
            <person name="Parts L."/>
            <person name="Pedersen J.S."/>
            <person name="Pesole G."/>
            <person name="Phillippy A.M."/>
            <person name="Ponting C.P."/>
            <person name="Pop M."/>
            <person name="Porcelli D."/>
            <person name="Powell J.R."/>
            <person name="Prohaska S."/>
            <person name="Pruitt K."/>
            <person name="Puig M."/>
            <person name="Quesneville H."/>
            <person name="Ram K.R."/>
            <person name="Rand D."/>
            <person name="Rasmussen M.D."/>
            <person name="Reed L.K."/>
            <person name="Reenan R."/>
            <person name="Reily A."/>
            <person name="Remington K.A."/>
            <person name="Rieger T.T."/>
            <person name="Ritchie M.G."/>
            <person name="Robin C."/>
            <person name="Rogers Y.H."/>
            <person name="Rohde C."/>
            <person name="Rozas J."/>
            <person name="Rubenfield M.J."/>
            <person name="Ruiz A."/>
            <person name="Russo S."/>
            <person name="Salzberg S.L."/>
            <person name="Sanchez-Gracia A."/>
            <person name="Saranga D.J."/>
            <person name="Sato H."/>
            <person name="Schaeffer S.W."/>
            <person name="Schatz M.C."/>
            <person name="Schlenke T."/>
            <person name="Schwartz R."/>
            <person name="Segarra C."/>
            <person name="Singh R.S."/>
            <person name="Sirot L."/>
            <person name="Sirota M."/>
            <person name="Sisneros N.B."/>
            <person name="Smith C.D."/>
            <person name="Smith T.F."/>
            <person name="Spieth J."/>
            <person name="Stage D.E."/>
            <person name="Stark A."/>
            <person name="Stephan W."/>
            <person name="Strausberg R.L."/>
            <person name="Strempel S."/>
            <person name="Sturgill D."/>
            <person name="Sutton G."/>
            <person name="Sutton G.G."/>
            <person name="Tao W."/>
            <person name="Teichmann S."/>
            <person name="Tobari Y.N."/>
            <person name="Tomimura Y."/>
            <person name="Tsolas J.M."/>
            <person name="Valente V.L."/>
            <person name="Venter E."/>
            <person name="Venter J.C."/>
            <person name="Vicario S."/>
            <person name="Vieira F.G."/>
            <person name="Vilella A.J."/>
            <person name="Villasante A."/>
            <person name="Walenz B."/>
            <person name="Wang J."/>
            <person name="Wasserman M."/>
            <person name="Watts T."/>
            <person name="Wilson D."/>
            <person name="Wilson R.K."/>
            <person name="Wing R.A."/>
            <person name="Wolfner M.F."/>
            <person name="Wong A."/>
            <person name="Wong G.K."/>
            <person name="Wu C.I."/>
            <person name="Wu G."/>
            <person name="Yamamoto D."/>
            <person name="Yang H.P."/>
            <person name="Yang S.P."/>
            <person name="Yorke J.A."/>
            <person name="Yoshida K."/>
            <person name="Zdobnov E."/>
            <person name="Zhang P."/>
            <person name="Zhang Y."/>
            <person name="Zimin A.V."/>
            <person name="Baldwin J."/>
            <person name="Abdouelleil A."/>
            <person name="Abdulkadir J."/>
            <person name="Abebe A."/>
            <person name="Abera B."/>
            <person name="Abreu J."/>
            <person name="Acer S.C."/>
            <person name="Aftuck L."/>
            <person name="Alexander A."/>
            <person name="An P."/>
            <person name="Anderson E."/>
            <person name="Anderson S."/>
            <person name="Arachi H."/>
            <person name="Azer M."/>
            <person name="Bachantsang P."/>
            <person name="Barry A."/>
            <person name="Bayul T."/>
            <person name="Berlin A."/>
            <person name="Bessette D."/>
            <person name="Bloom T."/>
            <person name="Blye J."/>
            <person name="Boguslavskiy L."/>
            <person name="Bonnet C."/>
            <person name="Boukhgalter B."/>
            <person name="Bourzgui I."/>
            <person name="Brown A."/>
            <person name="Cahill P."/>
            <person name="Channer S."/>
            <person name="Cheshatsang Y."/>
            <person name="Chuda L."/>
            <person name="Citroen M."/>
            <person name="Collymore A."/>
            <person name="Cooke P."/>
            <person name="Costello M."/>
            <person name="D'Aco K."/>
            <person name="Daza R."/>
            <person name="De Haan G."/>
            <person name="DeGray S."/>
            <person name="DeMaso C."/>
            <person name="Dhargay N."/>
            <person name="Dooley K."/>
            <person name="Dooley E."/>
            <person name="Doricent M."/>
            <person name="Dorje P."/>
            <person name="Dorjee K."/>
            <person name="Dupes A."/>
            <person name="Elong R."/>
            <person name="Falk J."/>
            <person name="Farina A."/>
            <person name="Faro S."/>
            <person name="Ferguson D."/>
            <person name="Fisher S."/>
            <person name="Foley C.D."/>
            <person name="Franke A."/>
            <person name="Friedrich D."/>
            <person name="Gadbois L."/>
            <person name="Gearin G."/>
            <person name="Gearin C.R."/>
            <person name="Giannoukos G."/>
            <person name="Goode T."/>
            <person name="Graham J."/>
            <person name="Grandbois E."/>
            <person name="Grewal S."/>
            <person name="Gyaltsen K."/>
            <person name="Hafez N."/>
            <person name="Hagos B."/>
            <person name="Hall J."/>
            <person name="Henson C."/>
            <person name="Hollinger A."/>
            <person name="Honan T."/>
            <person name="Huard M.D."/>
            <person name="Hughes L."/>
            <person name="Hurhula B."/>
            <person name="Husby M.E."/>
            <person name="Kamat A."/>
            <person name="Kanga B."/>
            <person name="Kashin S."/>
            <person name="Khazanovich D."/>
            <person name="Kisner P."/>
            <person name="Lance K."/>
            <person name="Lara M."/>
            <person name="Lee W."/>
            <person name="Lennon N."/>
            <person name="Letendre F."/>
            <person name="LeVine R."/>
            <person name="Lipovsky A."/>
            <person name="Liu X."/>
            <person name="Liu J."/>
            <person name="Liu S."/>
            <person name="Lokyitsang T."/>
            <person name="Lokyitsang Y."/>
            <person name="Lubonja R."/>
            <person name="Lui A."/>
            <person name="MacDonald P."/>
            <person name="Magnisalis V."/>
            <person name="Maru K."/>
            <person name="Matthews C."/>
            <person name="McCusker W."/>
            <person name="McDonough S."/>
            <person name="Mehta T."/>
            <person name="Meldrim J."/>
            <person name="Meneus L."/>
            <person name="Mihai O."/>
            <person name="Mihalev A."/>
            <person name="Mihova T."/>
            <person name="Mittelman R."/>
            <person name="Mlenga V."/>
            <person name="Montmayeur A."/>
            <person name="Mulrain L."/>
            <person name="Navidi A."/>
            <person name="Naylor J."/>
            <person name="Negash T."/>
            <person name="Nguyen T."/>
            <person name="Nguyen N."/>
            <person name="Nicol R."/>
            <person name="Norbu C."/>
            <person name="Norbu N."/>
            <person name="Novod N."/>
            <person name="O'Neill B."/>
            <person name="Osman S."/>
            <person name="Markiewicz E."/>
            <person name="Oyono O.L."/>
            <person name="Patti C."/>
            <person name="Phunkhang P."/>
            <person name="Pierre F."/>
            <person name="Priest M."/>
            <person name="Raghuraman S."/>
            <person name="Rege F."/>
            <person name="Reyes R."/>
            <person name="Rise C."/>
            <person name="Rogov P."/>
            <person name="Ross K."/>
            <person name="Ryan E."/>
            <person name="Settipalli S."/>
            <person name="Shea T."/>
            <person name="Sherpa N."/>
            <person name="Shi L."/>
            <person name="Shih D."/>
            <person name="Sparrow T."/>
            <person name="Spaulding J."/>
            <person name="Stalker J."/>
            <person name="Stange-Thomann N."/>
            <person name="Stavropoulos S."/>
            <person name="Stone C."/>
            <person name="Strader C."/>
            <person name="Tesfaye S."/>
            <person name="Thomson T."/>
            <person name="Thoulutsang Y."/>
            <person name="Thoulutsang D."/>
            <person name="Topham K."/>
            <person name="Topping I."/>
            <person name="Tsamla T."/>
            <person name="Vassiliev H."/>
            <person name="Vo A."/>
            <person name="Wangchuk T."/>
            <person name="Wangdi T."/>
            <person name="Weiand M."/>
            <person name="Wilkinson J."/>
            <person name="Wilson A."/>
            <person name="Yadav S."/>
            <person name="Young G."/>
            <person name="Yu Q."/>
            <person name="Zembek L."/>
            <person name="Zhong D."/>
            <person name="Zimmer A."/>
            <person name="Zwirko Z."/>
            <person name="Jaffe D.B."/>
            <person name="Alvarez P."/>
            <person name="Brockman W."/>
            <person name="Butler J."/>
            <person name="Chin C."/>
            <person name="Gnerre S."/>
            <person name="Grabherr M."/>
            <person name="Kleber M."/>
            <person name="Mauceli E."/>
            <person name="MacCallum I."/>
        </authorList>
    </citation>
    <scope>NUCLEOTIDE SEQUENCE [LARGE SCALE GENOMIC DNA]</scope>
    <source>
        <strain evidence="7">Tucson 14030-0811.24</strain>
    </source>
</reference>
<dbReference type="AlphaFoldDB" id="B4N0I1"/>
<dbReference type="STRING" id="7260.B4N0I1"/>
<dbReference type="GO" id="GO:1990535">
    <property type="term" value="P:neuron projection maintenance"/>
    <property type="evidence" value="ECO:0007669"/>
    <property type="project" value="TreeGrafter"/>
</dbReference>
<evidence type="ECO:0000256" key="4">
    <source>
        <dbReference type="ARBA" id="ARBA00022490"/>
    </source>
</evidence>
<evidence type="ECO:0000256" key="3">
    <source>
        <dbReference type="ARBA" id="ARBA00016840"/>
    </source>
</evidence>
<evidence type="ECO:0000256" key="1">
    <source>
        <dbReference type="ARBA" id="ARBA00004245"/>
    </source>
</evidence>
<dbReference type="Proteomes" id="UP000007798">
    <property type="component" value="Unassembled WGS sequence"/>
</dbReference>
<gene>
    <name evidence="6" type="primary">Dwil\GK24585</name>
    <name evidence="6" type="ORF">Dwil_GK24585</name>
</gene>
<comment type="similarity">
    <text evidence="2">Belongs to the KIF-binding protein family.</text>
</comment>
<keyword evidence="7" id="KW-1185">Reference proteome</keyword>
<name>B4N0I1_DROWI</name>
<dbReference type="SUPFAM" id="SSF48452">
    <property type="entry name" value="TPR-like"/>
    <property type="match status" value="1"/>
</dbReference>
<evidence type="ECO:0000256" key="2">
    <source>
        <dbReference type="ARBA" id="ARBA00010305"/>
    </source>
</evidence>
<dbReference type="KEGG" id="dwi:6644431"/>
<evidence type="ECO:0000313" key="6">
    <source>
        <dbReference type="EMBL" id="EDW77594.1"/>
    </source>
</evidence>
<dbReference type="Gene3D" id="1.25.40.10">
    <property type="entry name" value="Tetratricopeptide repeat domain"/>
    <property type="match status" value="1"/>
</dbReference>
<keyword evidence="5" id="KW-0206">Cytoskeleton</keyword>
<dbReference type="PANTHER" id="PTHR46321">
    <property type="entry name" value="KIF1-BINDING PROTEIN"/>
    <property type="match status" value="1"/>
</dbReference>